<dbReference type="PANTHER" id="PTHR43788">
    <property type="entry name" value="DNA2/NAM7 HELICASE FAMILY MEMBER"/>
    <property type="match status" value="1"/>
</dbReference>
<evidence type="ECO:0000313" key="3">
    <source>
        <dbReference type="Proteomes" id="UP000325606"/>
    </source>
</evidence>
<dbReference type="Pfam" id="PF13538">
    <property type="entry name" value="UvrD_C_2"/>
    <property type="match status" value="1"/>
</dbReference>
<dbReference type="SMART" id="SM00382">
    <property type="entry name" value="AAA"/>
    <property type="match status" value="1"/>
</dbReference>
<dbReference type="InterPro" id="IPR050534">
    <property type="entry name" value="Coronavir_polyprotein_1ab"/>
</dbReference>
<dbReference type="Proteomes" id="UP000325606">
    <property type="component" value="Chromosome"/>
</dbReference>
<dbReference type="InterPro" id="IPR027785">
    <property type="entry name" value="UvrD-like_helicase_C"/>
</dbReference>
<dbReference type="EMBL" id="CP044222">
    <property type="protein sequence ID" value="QEW05871.1"/>
    <property type="molecule type" value="Genomic_DNA"/>
</dbReference>
<dbReference type="InterPro" id="IPR027417">
    <property type="entry name" value="P-loop_NTPase"/>
</dbReference>
<protein>
    <submittedName>
        <fullName evidence="2">AAA family ATPase</fullName>
    </submittedName>
</protein>
<proteinExistence type="predicted"/>
<gene>
    <name evidence="2" type="ORF">F5I99_04865</name>
</gene>
<name>A0A5J6LC51_9GAMM</name>
<dbReference type="CDD" id="cd18809">
    <property type="entry name" value="SF1_C_RecD"/>
    <property type="match status" value="1"/>
</dbReference>
<organism evidence="2 3">
    <name type="scientific">Nitrincola iocasae</name>
    <dbReference type="NCBI Taxonomy" id="2614693"/>
    <lineage>
        <taxon>Bacteria</taxon>
        <taxon>Pseudomonadati</taxon>
        <taxon>Pseudomonadota</taxon>
        <taxon>Gammaproteobacteria</taxon>
        <taxon>Oceanospirillales</taxon>
        <taxon>Oceanospirillaceae</taxon>
        <taxon>Nitrincola</taxon>
    </lineage>
</organism>
<reference evidence="2 3" key="1">
    <citation type="submission" date="2019-09" db="EMBL/GenBank/DDBJ databases">
        <title>Nitrincola iocasae sp. nov., a bacterium isolated from the sediment collected at a cold seep field in South China Sea.</title>
        <authorList>
            <person name="Zhang H."/>
            <person name="Wang H."/>
            <person name="Li C."/>
        </authorList>
    </citation>
    <scope>NUCLEOTIDE SEQUENCE [LARGE SCALE GENOMIC DNA]</scope>
    <source>
        <strain evidence="2 3">KXZD1103</strain>
    </source>
</reference>
<evidence type="ECO:0000259" key="1">
    <source>
        <dbReference type="SMART" id="SM00382"/>
    </source>
</evidence>
<dbReference type="InterPro" id="IPR003593">
    <property type="entry name" value="AAA+_ATPase"/>
</dbReference>
<feature type="domain" description="AAA+ ATPase" evidence="1">
    <location>
        <begin position="26"/>
        <end position="274"/>
    </location>
</feature>
<dbReference type="RefSeq" id="WP_151053910.1">
    <property type="nucleotide sequence ID" value="NZ_CP044222.1"/>
</dbReference>
<evidence type="ECO:0000313" key="2">
    <source>
        <dbReference type="EMBL" id="QEW05871.1"/>
    </source>
</evidence>
<dbReference type="KEGG" id="nik:F5I99_04865"/>
<dbReference type="SUPFAM" id="SSF52540">
    <property type="entry name" value="P-loop containing nucleoside triphosphate hydrolases"/>
    <property type="match status" value="1"/>
</dbReference>
<accession>A0A5J6LC51</accession>
<dbReference type="AlphaFoldDB" id="A0A5J6LC51"/>
<keyword evidence="3" id="KW-1185">Reference proteome</keyword>
<dbReference type="Gene3D" id="3.40.50.300">
    <property type="entry name" value="P-loop containing nucleotide triphosphate hydrolases"/>
    <property type="match status" value="2"/>
</dbReference>
<dbReference type="Pfam" id="PF13245">
    <property type="entry name" value="AAA_19"/>
    <property type="match status" value="1"/>
</dbReference>
<sequence>MNHDIQLNPDQLAAIEAIKEFMLDPEQQAFILCGSAGTGKTTLVAKIIELLHGMKLGCMMVAPTGRAARILQNKLNKMLPVNMGPLPVSTLHGAIYYLAEMSLDEARTEYGQSALQMKFPIKQQGESFDLVIVDEASMVGDMRMPQNTMRFGSGKLLRDLVNFLNRVQENNPGQRPIKLMFVGDLAQLSPVGSEESPALSPEYLQERFDMKVQRYELTTVMRQAEKSGILDLANRIRKEIFEPSGTVVKIEHNGDDILVGDRIDAVNMIVSNINMMRSSAAVVYSNEKALQYNLAVRHSLWGNGCRAVRSGDQLLVTRNSTKLGVSNGDIIKLKSAALKQIREIVTLSDGREISLKFRLVVFQKDMTPGEDIECLMLENQLFSKERDLSDDEQTALVRHFHQRHPYEDPDSDEYHQLMREDPFYNALQVKFGYALTCHKAQGGEWDQVIIDISGARIYEERGLRWLYTAVTRAAKSLCVVEGAVPE</sequence>